<keyword evidence="4" id="KW-1185">Reference proteome</keyword>
<feature type="transmembrane region" description="Helical" evidence="2">
    <location>
        <begin position="48"/>
        <end position="69"/>
    </location>
</feature>
<gene>
    <name evidence="3" type="ORF">ABT272_22405</name>
</gene>
<evidence type="ECO:0000313" key="4">
    <source>
        <dbReference type="Proteomes" id="UP001470023"/>
    </source>
</evidence>
<evidence type="ECO:0000256" key="1">
    <source>
        <dbReference type="SAM" id="MobiDB-lite"/>
    </source>
</evidence>
<keyword evidence="2" id="KW-1133">Transmembrane helix</keyword>
<accession>A0ABV1U9U6</accession>
<dbReference type="EMBL" id="JBEPAZ010000019">
    <property type="protein sequence ID" value="MER6430468.1"/>
    <property type="molecule type" value="Genomic_DNA"/>
</dbReference>
<name>A0ABV1U9U6_9ACTN</name>
<evidence type="ECO:0000313" key="3">
    <source>
        <dbReference type="EMBL" id="MER6430468.1"/>
    </source>
</evidence>
<organism evidence="3 4">
    <name type="scientific">Streptomyces sp. 900105245</name>
    <dbReference type="NCBI Taxonomy" id="3154379"/>
    <lineage>
        <taxon>Bacteria</taxon>
        <taxon>Bacillati</taxon>
        <taxon>Actinomycetota</taxon>
        <taxon>Actinomycetes</taxon>
        <taxon>Kitasatosporales</taxon>
        <taxon>Streptomycetaceae</taxon>
        <taxon>Streptomyces</taxon>
    </lineage>
</organism>
<dbReference type="RefSeq" id="WP_351945174.1">
    <property type="nucleotide sequence ID" value="NZ_JBEOZW010000017.1"/>
</dbReference>
<sequence>MAPETRKRPYTARRSRPSYGPGARRSQRERALSDARARGRYGPELRDVLPVFVGLSLTALTAALLLTSFHRTLGVAGLVLGVVGLAAAGTALRILRRPLVRRRGGHYTPAEIAVLSDRALKLAASRMLQRDGWQVTDVSLRDRPRLYARDDRDRQLEVELRPVAPTDEEESAEHPTLRWTAAHAGDDRVIRIVIDPGTISRADAVRVSQQGGVHLLDGSRLRRWASGVALDQLGLYDDTAR</sequence>
<reference evidence="3 4" key="1">
    <citation type="submission" date="2024-06" db="EMBL/GenBank/DDBJ databases">
        <title>The Natural Products Discovery Center: Release of the First 8490 Sequenced Strains for Exploring Actinobacteria Biosynthetic Diversity.</title>
        <authorList>
            <person name="Kalkreuter E."/>
            <person name="Kautsar S.A."/>
            <person name="Yang D."/>
            <person name="Bader C.D."/>
            <person name="Teijaro C.N."/>
            <person name="Fluegel L."/>
            <person name="Davis C.M."/>
            <person name="Simpson J.R."/>
            <person name="Lauterbach L."/>
            <person name="Steele A.D."/>
            <person name="Gui C."/>
            <person name="Meng S."/>
            <person name="Li G."/>
            <person name="Viehrig K."/>
            <person name="Ye F."/>
            <person name="Su P."/>
            <person name="Kiefer A.F."/>
            <person name="Nichols A."/>
            <person name="Cepeda A.J."/>
            <person name="Yan W."/>
            <person name="Fan B."/>
            <person name="Jiang Y."/>
            <person name="Adhikari A."/>
            <person name="Zheng C.-J."/>
            <person name="Schuster L."/>
            <person name="Cowan T.M."/>
            <person name="Smanski M.J."/>
            <person name="Chevrette M.G."/>
            <person name="De Carvalho L.P.S."/>
            <person name="Shen B."/>
        </authorList>
    </citation>
    <scope>NUCLEOTIDE SEQUENCE [LARGE SCALE GENOMIC DNA]</scope>
    <source>
        <strain evidence="3 4">NPDC001166</strain>
    </source>
</reference>
<protein>
    <recommendedName>
        <fullName evidence="5">Restriction endonuclease</fullName>
    </recommendedName>
</protein>
<comment type="caution">
    <text evidence="3">The sequence shown here is derived from an EMBL/GenBank/DDBJ whole genome shotgun (WGS) entry which is preliminary data.</text>
</comment>
<feature type="region of interest" description="Disordered" evidence="1">
    <location>
        <begin position="1"/>
        <end position="36"/>
    </location>
</feature>
<evidence type="ECO:0000256" key="2">
    <source>
        <dbReference type="SAM" id="Phobius"/>
    </source>
</evidence>
<evidence type="ECO:0008006" key="5">
    <source>
        <dbReference type="Google" id="ProtNLM"/>
    </source>
</evidence>
<dbReference type="Proteomes" id="UP001470023">
    <property type="component" value="Unassembled WGS sequence"/>
</dbReference>
<proteinExistence type="predicted"/>
<feature type="transmembrane region" description="Helical" evidence="2">
    <location>
        <begin position="75"/>
        <end position="95"/>
    </location>
</feature>
<feature type="compositionally biased region" description="Basic and acidic residues" evidence="1">
    <location>
        <begin position="26"/>
        <end position="36"/>
    </location>
</feature>
<keyword evidence="2" id="KW-0472">Membrane</keyword>
<keyword evidence="2" id="KW-0812">Transmembrane</keyword>